<gene>
    <name evidence="3" type="ORF">MPEBLZ_04169</name>
</gene>
<dbReference type="InterPro" id="IPR050811">
    <property type="entry name" value="Phosphate_ABC_transporter"/>
</dbReference>
<dbReference type="PANTHER" id="PTHR30570:SF1">
    <property type="entry name" value="PHOSPHATE-BINDING PROTEIN PSTS"/>
    <property type="match status" value="1"/>
</dbReference>
<evidence type="ECO:0000313" key="3">
    <source>
        <dbReference type="EMBL" id="KPQ41287.1"/>
    </source>
</evidence>
<comment type="caution">
    <text evidence="3">The sequence shown here is derived from an EMBL/GenBank/DDBJ whole genome shotgun (WGS) entry which is preliminary data.</text>
</comment>
<dbReference type="EMBL" id="LKCM01000386">
    <property type="protein sequence ID" value="KPQ41287.1"/>
    <property type="molecule type" value="Genomic_DNA"/>
</dbReference>
<evidence type="ECO:0000313" key="4">
    <source>
        <dbReference type="Proteomes" id="UP000050360"/>
    </source>
</evidence>
<organism evidence="3 4">
    <name type="scientific">Candidatus Methanoperedens nitratireducens</name>
    <dbReference type="NCBI Taxonomy" id="1392998"/>
    <lineage>
        <taxon>Archaea</taxon>
        <taxon>Methanobacteriati</taxon>
        <taxon>Methanobacteriota</taxon>
        <taxon>Stenosarchaea group</taxon>
        <taxon>Methanomicrobia</taxon>
        <taxon>Methanosarcinales</taxon>
        <taxon>ANME-2 cluster</taxon>
        <taxon>Candidatus Methanoperedentaceae</taxon>
        <taxon>Candidatus Methanoperedens</taxon>
    </lineage>
</organism>
<dbReference type="PROSITE" id="PS51257">
    <property type="entry name" value="PROKAR_LIPOPROTEIN"/>
    <property type="match status" value="1"/>
</dbReference>
<feature type="domain" description="PBP" evidence="2">
    <location>
        <begin position="59"/>
        <end position="319"/>
    </location>
</feature>
<evidence type="ECO:0000259" key="2">
    <source>
        <dbReference type="Pfam" id="PF12849"/>
    </source>
</evidence>
<accession>A0A0P8ABE0</accession>
<evidence type="ECO:0000256" key="1">
    <source>
        <dbReference type="ARBA" id="ARBA00022729"/>
    </source>
</evidence>
<proteinExistence type="predicted"/>
<dbReference type="Pfam" id="PF12849">
    <property type="entry name" value="PBP_like_2"/>
    <property type="match status" value="1"/>
</dbReference>
<dbReference type="PATRIC" id="fig|1719120.3.peg.4554"/>
<dbReference type="SUPFAM" id="SSF53850">
    <property type="entry name" value="Periplasmic binding protein-like II"/>
    <property type="match status" value="1"/>
</dbReference>
<keyword evidence="1" id="KW-0732">Signal</keyword>
<dbReference type="Proteomes" id="UP000050360">
    <property type="component" value="Unassembled WGS sequence"/>
</dbReference>
<reference evidence="3 4" key="1">
    <citation type="submission" date="2015-09" db="EMBL/GenBank/DDBJ databases">
        <title>A metagenomics-based metabolic model of nitrate-dependent anaerobic oxidation of methane by Methanoperedens-like archaea.</title>
        <authorList>
            <person name="Arshad A."/>
            <person name="Speth D.R."/>
            <person name="De Graaf R.M."/>
            <person name="Op Den Camp H.J."/>
            <person name="Jetten M.S."/>
            <person name="Welte C.U."/>
        </authorList>
    </citation>
    <scope>NUCLEOTIDE SEQUENCE [LARGE SCALE GENOMIC DNA]</scope>
</reference>
<dbReference type="InterPro" id="IPR024370">
    <property type="entry name" value="PBP_domain"/>
</dbReference>
<sequence length="345" mass="36830">MKTKFIIIILITILTGALLSGCVDNAKTEGQTTPTAAVTTTPASGATGVQTAVSTKEPEGTIRISGAFALYPMVVKWSDEYKKLHPKVNFDIGSGGAGKGMTDTLGGLVDIGMVSRAITPAEEEKGAYWVAVTKDAVVPTANKNNPVLTTLKTNGIKREIFEKMFINASISTWGEAAGTNAADKLNVYTRSDACGAGEAWALYLGNYKQEKLKGLGVNGDPGIAEAVRKDKLGIGYNNINFAYDVNTRKPVDGIEIIPVDVNGNGKIDPEENFYGTLDELTNAISTGKYPEPPAKDLHYVTRGKPTGIVQDFIKWTLTDGQKYIPESGYVALSSEKIDAGLKKVE</sequence>
<dbReference type="Gene3D" id="3.40.190.10">
    <property type="entry name" value="Periplasmic binding protein-like II"/>
    <property type="match status" value="2"/>
</dbReference>
<name>A0A0P8ABE0_9EURY</name>
<dbReference type="PANTHER" id="PTHR30570">
    <property type="entry name" value="PERIPLASMIC PHOSPHATE BINDING COMPONENT OF PHOSPHATE ABC TRANSPORTER"/>
    <property type="match status" value="1"/>
</dbReference>
<dbReference type="AlphaFoldDB" id="A0A0P8ABE0"/>
<protein>
    <submittedName>
        <fullName evidence="3">Phosphate ABC transporter substrate-binding protein, PhoT family</fullName>
    </submittedName>
</protein>